<feature type="transmembrane region" description="Helical" evidence="2">
    <location>
        <begin position="128"/>
        <end position="150"/>
    </location>
</feature>
<name>A0A0C2X4K2_AMAMK</name>
<dbReference type="STRING" id="946122.A0A0C2X4K2"/>
<accession>A0A0C2X4K2</accession>
<dbReference type="OrthoDB" id="3219582at2759"/>
<feature type="compositionally biased region" description="Low complexity" evidence="1">
    <location>
        <begin position="562"/>
        <end position="581"/>
    </location>
</feature>
<feature type="transmembrane region" description="Helical" evidence="2">
    <location>
        <begin position="51"/>
        <end position="70"/>
    </location>
</feature>
<feature type="region of interest" description="Disordered" evidence="1">
    <location>
        <begin position="531"/>
        <end position="550"/>
    </location>
</feature>
<feature type="transmembrane region" description="Helical" evidence="2">
    <location>
        <begin position="90"/>
        <end position="116"/>
    </location>
</feature>
<feature type="compositionally biased region" description="Basic and acidic residues" evidence="1">
    <location>
        <begin position="647"/>
        <end position="657"/>
    </location>
</feature>
<evidence type="ECO:0000256" key="1">
    <source>
        <dbReference type="SAM" id="MobiDB-lite"/>
    </source>
</evidence>
<feature type="compositionally biased region" description="Polar residues" evidence="1">
    <location>
        <begin position="615"/>
        <end position="627"/>
    </location>
</feature>
<feature type="region of interest" description="Disordered" evidence="1">
    <location>
        <begin position="558"/>
        <end position="633"/>
    </location>
</feature>
<feature type="region of interest" description="Disordered" evidence="1">
    <location>
        <begin position="436"/>
        <end position="468"/>
    </location>
</feature>
<dbReference type="HOGENOM" id="CLU_386326_0_0_1"/>
<evidence type="ECO:0000313" key="3">
    <source>
        <dbReference type="EMBL" id="KIL63633.1"/>
    </source>
</evidence>
<proteinExistence type="predicted"/>
<organism evidence="3 4">
    <name type="scientific">Amanita muscaria (strain Koide BX008)</name>
    <dbReference type="NCBI Taxonomy" id="946122"/>
    <lineage>
        <taxon>Eukaryota</taxon>
        <taxon>Fungi</taxon>
        <taxon>Dikarya</taxon>
        <taxon>Basidiomycota</taxon>
        <taxon>Agaricomycotina</taxon>
        <taxon>Agaricomycetes</taxon>
        <taxon>Agaricomycetidae</taxon>
        <taxon>Agaricales</taxon>
        <taxon>Pluteineae</taxon>
        <taxon>Amanitaceae</taxon>
        <taxon>Amanita</taxon>
    </lineage>
</organism>
<keyword evidence="2" id="KW-1133">Transmembrane helix</keyword>
<evidence type="ECO:0000256" key="2">
    <source>
        <dbReference type="SAM" id="Phobius"/>
    </source>
</evidence>
<keyword evidence="4" id="KW-1185">Reference proteome</keyword>
<dbReference type="Proteomes" id="UP000054549">
    <property type="component" value="Unassembled WGS sequence"/>
</dbReference>
<feature type="transmembrane region" description="Helical" evidence="2">
    <location>
        <begin position="25"/>
        <end position="44"/>
    </location>
</feature>
<dbReference type="InParanoid" id="A0A0C2X4K2"/>
<feature type="compositionally biased region" description="Low complexity" evidence="1">
    <location>
        <begin position="445"/>
        <end position="457"/>
    </location>
</feature>
<keyword evidence="2" id="KW-0472">Membrane</keyword>
<gene>
    <name evidence="3" type="ORF">M378DRAFT_24980</name>
</gene>
<sequence length="715" mass="78966">MSSICYSSASLLRCDLLSTNESIGLVIPVIIQAILTSTLTALLWARSRRHLFLACEGWIDLLLSLLNLFWELYPAVRRSPHAFKSLDIVIGSMSFIPILFYSLFLCSFILSDFITILPPSVRRVVRPFLIFFIPVLIGMHEAASFIGISYTLSPTDQSMITFQINRDKDLWTFFTSSTLALFAGFQAIVSCLAIIRVVQALIQRRRLEHRYSDNPLHGLGWVNAGIQFGVVETVIGFAAVACFGTHLARRIIRLFSRALLCIGVFIDNQHRDDSMASTGKPVVIPYRQSRLKPFISNPRFSTFQRLSPTASAFHPKPLAPPMLVATSDPDSASSMDQFDGAPGRQRVKILFDQGAPQLEVRLSHFELPYPPQPAPTTSTESPTRSYSPLPDSVPRPFARPYGSQTDSMASSLSKVEIVTVPRMLFVPELAKATVMRTPSGRTVDRSVPSRPTSRPTSQHSVSSPRELLSLEETKGKRVMSGEQNEEFFQVLMSAGVRSFTGHQTGEVEEDTNIFAVPSGDSLPSLALSFSDDATTQEDQRSSSTEEYYTEPVKFSQEQLDVQQGTPQSGSHGSGHHQLSLPPSVRSARGNEKDNNSNRVSAPPPRPPRNPSRASISRQGSPDSSSLLAPNAVTGEFASQIRRWEELPSSREEMEKRQPPPVHIKAALHTSKPSLTAEPVSPAKTDSDSAYSRETYERQSWASQSSIDSDQVAIAL</sequence>
<feature type="compositionally biased region" description="Polar residues" evidence="1">
    <location>
        <begin position="375"/>
        <end position="386"/>
    </location>
</feature>
<keyword evidence="2" id="KW-0812">Transmembrane</keyword>
<feature type="region of interest" description="Disordered" evidence="1">
    <location>
        <begin position="647"/>
        <end position="715"/>
    </location>
</feature>
<dbReference type="AlphaFoldDB" id="A0A0C2X4K2"/>
<feature type="transmembrane region" description="Helical" evidence="2">
    <location>
        <begin position="170"/>
        <end position="198"/>
    </location>
</feature>
<protein>
    <submittedName>
        <fullName evidence="3">Uncharacterized protein</fullName>
    </submittedName>
</protein>
<evidence type="ECO:0000313" key="4">
    <source>
        <dbReference type="Proteomes" id="UP000054549"/>
    </source>
</evidence>
<dbReference type="EMBL" id="KN818257">
    <property type="protein sequence ID" value="KIL63633.1"/>
    <property type="molecule type" value="Genomic_DNA"/>
</dbReference>
<feature type="transmembrane region" description="Helical" evidence="2">
    <location>
        <begin position="219"/>
        <end position="247"/>
    </location>
</feature>
<feature type="region of interest" description="Disordered" evidence="1">
    <location>
        <begin position="368"/>
        <end position="395"/>
    </location>
</feature>
<feature type="compositionally biased region" description="Polar residues" evidence="1">
    <location>
        <begin position="687"/>
        <end position="708"/>
    </location>
</feature>
<reference evidence="3 4" key="1">
    <citation type="submission" date="2014-04" db="EMBL/GenBank/DDBJ databases">
        <title>Evolutionary Origins and Diversification of the Mycorrhizal Mutualists.</title>
        <authorList>
            <consortium name="DOE Joint Genome Institute"/>
            <consortium name="Mycorrhizal Genomics Consortium"/>
            <person name="Kohler A."/>
            <person name="Kuo A."/>
            <person name="Nagy L.G."/>
            <person name="Floudas D."/>
            <person name="Copeland A."/>
            <person name="Barry K.W."/>
            <person name="Cichocki N."/>
            <person name="Veneault-Fourrey C."/>
            <person name="LaButti K."/>
            <person name="Lindquist E.A."/>
            <person name="Lipzen A."/>
            <person name="Lundell T."/>
            <person name="Morin E."/>
            <person name="Murat C."/>
            <person name="Riley R."/>
            <person name="Ohm R."/>
            <person name="Sun H."/>
            <person name="Tunlid A."/>
            <person name="Henrissat B."/>
            <person name="Grigoriev I.V."/>
            <person name="Hibbett D.S."/>
            <person name="Martin F."/>
        </authorList>
    </citation>
    <scope>NUCLEOTIDE SEQUENCE [LARGE SCALE GENOMIC DNA]</scope>
    <source>
        <strain evidence="3 4">Koide BX008</strain>
    </source>
</reference>